<evidence type="ECO:0000313" key="3">
    <source>
        <dbReference type="EMBL" id="KAL1254367.1"/>
    </source>
</evidence>
<dbReference type="PANTHER" id="PTHR23095">
    <property type="entry name" value="PARANEOPLASTIC ANTIGEN"/>
    <property type="match status" value="1"/>
</dbReference>
<protein>
    <recommendedName>
        <fullName evidence="2">CCHC-type domain-containing protein</fullName>
    </recommendedName>
</protein>
<feature type="domain" description="CCHC-type" evidence="2">
    <location>
        <begin position="500"/>
        <end position="513"/>
    </location>
</feature>
<dbReference type="InterPro" id="IPR036875">
    <property type="entry name" value="Znf_CCHC_sf"/>
</dbReference>
<dbReference type="InterPro" id="IPR026523">
    <property type="entry name" value="PNMA"/>
</dbReference>
<evidence type="ECO:0000313" key="4">
    <source>
        <dbReference type="Proteomes" id="UP001558613"/>
    </source>
</evidence>
<reference evidence="3 4" key="1">
    <citation type="submission" date="2023-09" db="EMBL/GenBank/DDBJ databases">
        <authorList>
            <person name="Wang M."/>
        </authorList>
    </citation>
    <scope>NUCLEOTIDE SEQUENCE [LARGE SCALE GENOMIC DNA]</scope>
    <source>
        <strain evidence="3">GT-2023</strain>
        <tissue evidence="3">Liver</tissue>
    </source>
</reference>
<evidence type="ECO:0000256" key="1">
    <source>
        <dbReference type="PROSITE-ProRule" id="PRU00047"/>
    </source>
</evidence>
<proteinExistence type="predicted"/>
<dbReference type="SUPFAM" id="SSF57756">
    <property type="entry name" value="Retrovirus zinc finger-like domains"/>
    <property type="match status" value="1"/>
</dbReference>
<dbReference type="EMBL" id="JAYMGO010000020">
    <property type="protein sequence ID" value="KAL1254367.1"/>
    <property type="molecule type" value="Genomic_DNA"/>
</dbReference>
<dbReference type="InterPro" id="IPR048270">
    <property type="entry name" value="PNMA_C"/>
</dbReference>
<keyword evidence="1" id="KW-0863">Zinc-finger</keyword>
<dbReference type="PANTHER" id="PTHR23095:SF53">
    <property type="entry name" value="ZINC FINGER CCHC DOMAIN-CONTAINING PROTEIN 12-LIKE"/>
    <property type="match status" value="1"/>
</dbReference>
<dbReference type="SUPFAM" id="SSF54928">
    <property type="entry name" value="RNA-binding domain, RBD"/>
    <property type="match status" value="1"/>
</dbReference>
<dbReference type="CDD" id="cd00590">
    <property type="entry name" value="RRM_SF"/>
    <property type="match status" value="1"/>
</dbReference>
<dbReference type="PROSITE" id="PS50158">
    <property type="entry name" value="ZF_CCHC"/>
    <property type="match status" value="1"/>
</dbReference>
<dbReference type="InterPro" id="IPR001878">
    <property type="entry name" value="Znf_CCHC"/>
</dbReference>
<gene>
    <name evidence="3" type="ORF">QQF64_016596</name>
</gene>
<dbReference type="InterPro" id="IPR035979">
    <property type="entry name" value="RBD_domain_sf"/>
</dbReference>
<keyword evidence="4" id="KW-1185">Reference proteome</keyword>
<dbReference type="Proteomes" id="UP001558613">
    <property type="component" value="Unassembled WGS sequence"/>
</dbReference>
<sequence>MDLCNRFGVNGQNSLYVIGIENTCSIEDITGFFEAHGEIAKVIRVPDEPEQPTGRVLIQYSSESSILKIDPDRLGDLLSPNDPAVTWHVRTVRDTCQERLGRELAQKYLDELNTIPGSGKAAFLLALQKELQSVQLHSSDLQAAEAGPHTTVHSPSPRSNVEINPAESITTQPAVPNFSPSYVPQSPVHIDESMLNPPQIQRVVVEHVIRNESAHSPLRQSRIRTFSGRIPKPNGEVDYETWRTQVDLLLSDLSSSDSQKVRMILESLLSPAADIVKPLGVNSSPSSYLNQIESAFGVVEDGEELFATFLNLNQNAGEKPSAYLHRLHALLTRAISRGGASASDSRKHLLRQFCQGCWDQTMIIGLQLEHLKDHPPPFSELLLSVRTEEDKRAAKLDRMKKHLGSTRAAAHAHSVYGTPVNVEPQSELSKKCQQDETQKLIGEIAALKKQVAYLSKKGETKDCEVICEKNLKVDTVTSDCLVASSNVTSDISAMPRPWFCFKCGEDGHIASRCNKEPNPELVRKKNSQLRERREKYRKLHEPSQFSLNL</sequence>
<evidence type="ECO:0000259" key="2">
    <source>
        <dbReference type="PROSITE" id="PS50158"/>
    </source>
</evidence>
<organism evidence="3 4">
    <name type="scientific">Cirrhinus molitorella</name>
    <name type="common">mud carp</name>
    <dbReference type="NCBI Taxonomy" id="172907"/>
    <lineage>
        <taxon>Eukaryota</taxon>
        <taxon>Metazoa</taxon>
        <taxon>Chordata</taxon>
        <taxon>Craniata</taxon>
        <taxon>Vertebrata</taxon>
        <taxon>Euteleostomi</taxon>
        <taxon>Actinopterygii</taxon>
        <taxon>Neopterygii</taxon>
        <taxon>Teleostei</taxon>
        <taxon>Ostariophysi</taxon>
        <taxon>Cypriniformes</taxon>
        <taxon>Cyprinidae</taxon>
        <taxon>Labeoninae</taxon>
        <taxon>Labeonini</taxon>
        <taxon>Cirrhinus</taxon>
    </lineage>
</organism>
<comment type="caution">
    <text evidence="3">The sequence shown here is derived from an EMBL/GenBank/DDBJ whole genome shotgun (WGS) entry which is preliminary data.</text>
</comment>
<keyword evidence="1" id="KW-0479">Metal-binding</keyword>
<keyword evidence="1" id="KW-0862">Zinc</keyword>
<accession>A0ABR3LRX8</accession>
<name>A0ABR3LRX8_9TELE</name>
<dbReference type="Pfam" id="PF14893">
    <property type="entry name" value="PNMA"/>
    <property type="match status" value="1"/>
</dbReference>